<protein>
    <submittedName>
        <fullName evidence="2">Uncharacterized protein</fullName>
    </submittedName>
</protein>
<feature type="compositionally biased region" description="Low complexity" evidence="1">
    <location>
        <begin position="79"/>
        <end position="92"/>
    </location>
</feature>
<reference evidence="2" key="1">
    <citation type="submission" date="2020-12" db="EMBL/GenBank/DDBJ databases">
        <authorList>
            <person name="Iha C."/>
        </authorList>
    </citation>
    <scope>NUCLEOTIDE SEQUENCE</scope>
</reference>
<keyword evidence="3" id="KW-1185">Reference proteome</keyword>
<comment type="caution">
    <text evidence="2">The sequence shown here is derived from an EMBL/GenBank/DDBJ whole genome shotgun (WGS) entry which is preliminary data.</text>
</comment>
<proteinExistence type="predicted"/>
<sequence>MAARAREQRTGELGGRMAEELASCGPSGSCCGGCGGASSVQCLICLRRGVRPAPTFCGPACYREHWKSHRRSGADERSPSSSPELKPSSPLSQPSPPSHAFVPIHSAPPASASPLHQPMDSKHLQPQVPSGHTRHLSRGSISWGNGYWQGAPGTCHPTQWYPDGKWGPVPGVVSFPRVVAQEQVVGPVAGWNGYGPSRYVDPHFKYWGNY</sequence>
<organism evidence="2 3">
    <name type="scientific">Ostreobium quekettii</name>
    <dbReference type="NCBI Taxonomy" id="121088"/>
    <lineage>
        <taxon>Eukaryota</taxon>
        <taxon>Viridiplantae</taxon>
        <taxon>Chlorophyta</taxon>
        <taxon>core chlorophytes</taxon>
        <taxon>Ulvophyceae</taxon>
        <taxon>TCBD clade</taxon>
        <taxon>Bryopsidales</taxon>
        <taxon>Ostreobineae</taxon>
        <taxon>Ostreobiaceae</taxon>
        <taxon>Ostreobium</taxon>
    </lineage>
</organism>
<gene>
    <name evidence="2" type="ORF">OSTQU699_LOCUS6226</name>
</gene>
<accession>A0A8S1J4G1</accession>
<evidence type="ECO:0000256" key="1">
    <source>
        <dbReference type="SAM" id="MobiDB-lite"/>
    </source>
</evidence>
<evidence type="ECO:0000313" key="3">
    <source>
        <dbReference type="Proteomes" id="UP000708148"/>
    </source>
</evidence>
<dbReference type="AlphaFoldDB" id="A0A8S1J4G1"/>
<evidence type="ECO:0000313" key="2">
    <source>
        <dbReference type="EMBL" id="CAD7700867.1"/>
    </source>
</evidence>
<feature type="region of interest" description="Disordered" evidence="1">
    <location>
        <begin position="71"/>
        <end position="136"/>
    </location>
</feature>
<dbReference type="EMBL" id="CAJHUC010001368">
    <property type="protein sequence ID" value="CAD7700867.1"/>
    <property type="molecule type" value="Genomic_DNA"/>
</dbReference>
<dbReference type="Proteomes" id="UP000708148">
    <property type="component" value="Unassembled WGS sequence"/>
</dbReference>
<name>A0A8S1J4G1_9CHLO</name>